<keyword evidence="1" id="KW-0472">Membrane</keyword>
<feature type="transmembrane region" description="Helical" evidence="1">
    <location>
        <begin position="71"/>
        <end position="90"/>
    </location>
</feature>
<sequence>MAAAAVFVAGAGAAYLYKWGFDLYRFNREAWMTDLQTEQMNTYQGDNLFIHMSSMDREEVRDLMEAGVSRLNNAILLTTVILSLAGEMLFQAQMPSTGYKVVLNAYMLCLCSACCHLVLAIFFGLVAAVKASETTATLLGERIRPRWDDHFKVLQRRVRTENTAAFEQQPLDAIFRLPLLSRIAPGAPLETEPADAASPVRRYYNTSFALESTVRLGLSKSLDVASPSERSTPCSATSVAQSEWQRSENSWKPLTNCMFKCAAFGTTSLLEACHYLCLGMQYSETYSDPAAWGFCVVHVNFTFLIWLMFWFLIGKLKTWKTHDTFKCRLLRWVFGWTFTGSDAALALFLTAGPFFVLMAVWTSTEVVDKICDPLCYLSHFCANVLGGGYFCSCSARTSRRGTRTPAAAPRRVRHHRAGRRRWAGG</sequence>
<evidence type="ECO:0008006" key="4">
    <source>
        <dbReference type="Google" id="ProtNLM"/>
    </source>
</evidence>
<evidence type="ECO:0000256" key="1">
    <source>
        <dbReference type="SAM" id="Phobius"/>
    </source>
</evidence>
<name>A0ABN9TIA1_9DINO</name>
<feature type="transmembrane region" description="Helical" evidence="1">
    <location>
        <begin position="333"/>
        <end position="361"/>
    </location>
</feature>
<dbReference type="Proteomes" id="UP001189429">
    <property type="component" value="Unassembled WGS sequence"/>
</dbReference>
<organism evidence="2 3">
    <name type="scientific">Prorocentrum cordatum</name>
    <dbReference type="NCBI Taxonomy" id="2364126"/>
    <lineage>
        <taxon>Eukaryota</taxon>
        <taxon>Sar</taxon>
        <taxon>Alveolata</taxon>
        <taxon>Dinophyceae</taxon>
        <taxon>Prorocentrales</taxon>
        <taxon>Prorocentraceae</taxon>
        <taxon>Prorocentrum</taxon>
    </lineage>
</organism>
<keyword evidence="1" id="KW-0812">Transmembrane</keyword>
<gene>
    <name evidence="2" type="ORF">PCOR1329_LOCUS39327</name>
</gene>
<dbReference type="EMBL" id="CAUYUJ010014749">
    <property type="protein sequence ID" value="CAK0845560.1"/>
    <property type="molecule type" value="Genomic_DNA"/>
</dbReference>
<accession>A0ABN9TIA1</accession>
<reference evidence="2" key="1">
    <citation type="submission" date="2023-10" db="EMBL/GenBank/DDBJ databases">
        <authorList>
            <person name="Chen Y."/>
            <person name="Shah S."/>
            <person name="Dougan E. K."/>
            <person name="Thang M."/>
            <person name="Chan C."/>
        </authorList>
    </citation>
    <scope>NUCLEOTIDE SEQUENCE [LARGE SCALE GENOMIC DNA]</scope>
</reference>
<proteinExistence type="predicted"/>
<feature type="transmembrane region" description="Helical" evidence="1">
    <location>
        <begin position="102"/>
        <end position="129"/>
    </location>
</feature>
<evidence type="ECO:0000313" key="2">
    <source>
        <dbReference type="EMBL" id="CAK0845560.1"/>
    </source>
</evidence>
<keyword evidence="1" id="KW-1133">Transmembrane helix</keyword>
<keyword evidence="3" id="KW-1185">Reference proteome</keyword>
<comment type="caution">
    <text evidence="2">The sequence shown here is derived from an EMBL/GenBank/DDBJ whole genome shotgun (WGS) entry which is preliminary data.</text>
</comment>
<feature type="transmembrane region" description="Helical" evidence="1">
    <location>
        <begin position="290"/>
        <end position="313"/>
    </location>
</feature>
<protein>
    <recommendedName>
        <fullName evidence="4">Glycerophosphocholine acyltransferase 1</fullName>
    </recommendedName>
</protein>
<evidence type="ECO:0000313" key="3">
    <source>
        <dbReference type="Proteomes" id="UP001189429"/>
    </source>
</evidence>